<evidence type="ECO:0000313" key="3">
    <source>
        <dbReference type="Proteomes" id="UP001243212"/>
    </source>
</evidence>
<gene>
    <name evidence="2" type="ORF">J2S70_000888</name>
</gene>
<accession>A0ABT9NFY1</accession>
<reference evidence="2 3" key="1">
    <citation type="submission" date="2023-07" db="EMBL/GenBank/DDBJ databases">
        <title>Sequencing the genomes of 1000 actinobacteria strains.</title>
        <authorList>
            <person name="Klenk H.-P."/>
        </authorList>
    </citation>
    <scope>NUCLEOTIDE SEQUENCE [LARGE SCALE GENOMIC DNA]</scope>
    <source>
        <strain evidence="2 3">DSM 17163</strain>
    </source>
</reference>
<dbReference type="Proteomes" id="UP001243212">
    <property type="component" value="Unassembled WGS sequence"/>
</dbReference>
<evidence type="ECO:0000313" key="2">
    <source>
        <dbReference type="EMBL" id="MDP9806306.1"/>
    </source>
</evidence>
<feature type="compositionally biased region" description="Low complexity" evidence="1">
    <location>
        <begin position="74"/>
        <end position="85"/>
    </location>
</feature>
<evidence type="ECO:0000256" key="1">
    <source>
        <dbReference type="SAM" id="MobiDB-lite"/>
    </source>
</evidence>
<comment type="caution">
    <text evidence="2">The sequence shown here is derived from an EMBL/GenBank/DDBJ whole genome shotgun (WGS) entry which is preliminary data.</text>
</comment>
<sequence length="444" mass="50005">MTFMEWALGRAAKHPKLENAFVNANGDWLDILLPDGRAFRFRPNAMIKSDATVEQREILLDRLIDIGVEQAEESQLAEAADSAAEGTEDSSADQPDGVAELSENSTDAYVPVDAEWDEAKKDAPIVPIVRAADYFLPSHKSSDSMVYLPLTDFLAVGIAHDLPDTIEPIYYTQLEDDTRELGEVMSDAVSTLRHMASQKTDTVELQVTEIEGARVLAFIQPPNYELSWFADLDMIQQIAERIAQERPDAIPLFVPAARTKLLIVFSDDPNLAKFFKQLLAHRDSADAVYPLPHTVAADGWLEWQPFPDSELAEVLGALRNHFRERIYSSQVMIMEKWKDVGALKPFVPRRLKSGERVSATLWDATDGHGTIPVTDFITFTRQESPHPWEEGTPVNITVRSHIAAELWPEGFSQDDNMWPPRYTVKGFPDDETLIKLRDATDRRF</sequence>
<proteinExistence type="predicted"/>
<name>A0ABT9NFY1_9ACTO</name>
<protein>
    <submittedName>
        <fullName evidence="2">Uncharacterized protein</fullName>
    </submittedName>
</protein>
<organism evidence="2 3">
    <name type="scientific">Trueperella bonasi</name>
    <dbReference type="NCBI Taxonomy" id="312286"/>
    <lineage>
        <taxon>Bacteria</taxon>
        <taxon>Bacillati</taxon>
        <taxon>Actinomycetota</taxon>
        <taxon>Actinomycetes</taxon>
        <taxon>Actinomycetales</taxon>
        <taxon>Actinomycetaceae</taxon>
        <taxon>Trueperella</taxon>
    </lineage>
</organism>
<feature type="region of interest" description="Disordered" evidence="1">
    <location>
        <begin position="74"/>
        <end position="105"/>
    </location>
</feature>
<dbReference type="RefSeq" id="WP_307682538.1">
    <property type="nucleotide sequence ID" value="NZ_JAUSQX010000001.1"/>
</dbReference>
<keyword evidence="3" id="KW-1185">Reference proteome</keyword>
<dbReference type="EMBL" id="JAUSQX010000001">
    <property type="protein sequence ID" value="MDP9806306.1"/>
    <property type="molecule type" value="Genomic_DNA"/>
</dbReference>